<evidence type="ECO:0000313" key="4">
    <source>
        <dbReference type="Proteomes" id="UP000663870"/>
    </source>
</evidence>
<evidence type="ECO:0000313" key="1">
    <source>
        <dbReference type="EMBL" id="CAF1380626.1"/>
    </source>
</evidence>
<dbReference type="EMBL" id="CAJNOH010004801">
    <property type="protein sequence ID" value="CAF1380626.1"/>
    <property type="molecule type" value="Genomic_DNA"/>
</dbReference>
<dbReference type="EMBL" id="CAJNOL010006255">
    <property type="protein sequence ID" value="CAF1615907.1"/>
    <property type="molecule type" value="Genomic_DNA"/>
</dbReference>
<comment type="caution">
    <text evidence="1">The sequence shown here is derived from an EMBL/GenBank/DDBJ whole genome shotgun (WGS) entry which is preliminary data.</text>
</comment>
<reference evidence="1" key="1">
    <citation type="submission" date="2021-02" db="EMBL/GenBank/DDBJ databases">
        <authorList>
            <person name="Nowell W R."/>
        </authorList>
    </citation>
    <scope>NUCLEOTIDE SEQUENCE</scope>
</reference>
<keyword evidence="4" id="KW-1185">Reference proteome</keyword>
<dbReference type="AlphaFoldDB" id="A0A815JCY0"/>
<name>A0A815JCY0_9BILA</name>
<dbReference type="Proteomes" id="UP000663854">
    <property type="component" value="Unassembled WGS sequence"/>
</dbReference>
<sequence>MINKCSSRKELSYFDHQSTVIRLVNILLDIGKTILIDEIVRIDVKHISNNARTSPWLMTTSRLPINVIQTKDVKQFYEQTFEKNQLGVGDLL</sequence>
<organism evidence="1 3">
    <name type="scientific">Rotaria sordida</name>
    <dbReference type="NCBI Taxonomy" id="392033"/>
    <lineage>
        <taxon>Eukaryota</taxon>
        <taxon>Metazoa</taxon>
        <taxon>Spiralia</taxon>
        <taxon>Gnathifera</taxon>
        <taxon>Rotifera</taxon>
        <taxon>Eurotatoria</taxon>
        <taxon>Bdelloidea</taxon>
        <taxon>Philodinida</taxon>
        <taxon>Philodinidae</taxon>
        <taxon>Rotaria</taxon>
    </lineage>
</organism>
<protein>
    <submittedName>
        <fullName evidence="1">Uncharacterized protein</fullName>
    </submittedName>
</protein>
<evidence type="ECO:0000313" key="2">
    <source>
        <dbReference type="EMBL" id="CAF1615907.1"/>
    </source>
</evidence>
<proteinExistence type="predicted"/>
<evidence type="ECO:0000313" key="3">
    <source>
        <dbReference type="Proteomes" id="UP000663854"/>
    </source>
</evidence>
<dbReference type="Proteomes" id="UP000663870">
    <property type="component" value="Unassembled WGS sequence"/>
</dbReference>
<accession>A0A815JCY0</accession>
<gene>
    <name evidence="2" type="ORF">JXQ802_LOCUS49975</name>
    <name evidence="1" type="ORF">PYM288_LOCUS33835</name>
</gene>